<keyword evidence="4" id="KW-0645">Protease</keyword>
<evidence type="ECO:0000256" key="9">
    <source>
        <dbReference type="ARBA" id="ARBA00023128"/>
    </source>
</evidence>
<dbReference type="STRING" id="743788.S8EE00"/>
<evidence type="ECO:0000256" key="2">
    <source>
        <dbReference type="ARBA" id="ARBA00007066"/>
    </source>
</evidence>
<keyword evidence="6" id="KW-0999">Mitochondrion inner membrane</keyword>
<dbReference type="EMBL" id="KE504133">
    <property type="protein sequence ID" value="EPT02753.1"/>
    <property type="molecule type" value="Genomic_DNA"/>
</dbReference>
<feature type="active site" evidence="11">
    <location>
        <position position="52"/>
    </location>
</feature>
<dbReference type="OrthoDB" id="308440at2759"/>
<evidence type="ECO:0000259" key="13">
    <source>
        <dbReference type="Pfam" id="PF10502"/>
    </source>
</evidence>
<proteinExistence type="inferred from homology"/>
<feature type="region of interest" description="Disordered" evidence="12">
    <location>
        <begin position="198"/>
        <end position="220"/>
    </location>
</feature>
<evidence type="ECO:0000313" key="14">
    <source>
        <dbReference type="EMBL" id="EPT02753.1"/>
    </source>
</evidence>
<feature type="compositionally biased region" description="Polar residues" evidence="12">
    <location>
        <begin position="200"/>
        <end position="220"/>
    </location>
</feature>
<feature type="active site" evidence="11">
    <location>
        <position position="100"/>
    </location>
</feature>
<dbReference type="PANTHER" id="PTHR46041:SF2">
    <property type="entry name" value="MITOCHONDRIAL INNER MEMBRANE PROTEASE SUBUNIT 2"/>
    <property type="match status" value="1"/>
</dbReference>
<dbReference type="GO" id="GO:0042720">
    <property type="term" value="C:mitochondrial inner membrane peptidase complex"/>
    <property type="evidence" value="ECO:0007669"/>
    <property type="project" value="InterPro"/>
</dbReference>
<gene>
    <name evidence="14" type="ORF">FOMPIDRAFT_142009</name>
</gene>
<keyword evidence="9" id="KW-0496">Mitochondrion</keyword>
<dbReference type="InterPro" id="IPR000223">
    <property type="entry name" value="Pept_S26A_signal_pept_1"/>
</dbReference>
<dbReference type="GO" id="GO:0006627">
    <property type="term" value="P:protein processing involved in protein targeting to mitochondrion"/>
    <property type="evidence" value="ECO:0007669"/>
    <property type="project" value="InterPro"/>
</dbReference>
<feature type="domain" description="Peptidase S26" evidence="13">
    <location>
        <begin position="36"/>
        <end position="111"/>
    </location>
</feature>
<name>S8EE00_FOMSC</name>
<keyword evidence="10" id="KW-0472">Membrane</keyword>
<dbReference type="GO" id="GO:0006465">
    <property type="term" value="P:signal peptide processing"/>
    <property type="evidence" value="ECO:0007669"/>
    <property type="project" value="InterPro"/>
</dbReference>
<dbReference type="InterPro" id="IPR036286">
    <property type="entry name" value="LexA/Signal_pep-like_sf"/>
</dbReference>
<keyword evidence="8" id="KW-1133">Transmembrane helix</keyword>
<comment type="similarity">
    <text evidence="2">Belongs to the peptidase S26 family. IMP2 subfamily.</text>
</comment>
<dbReference type="PRINTS" id="PR00727">
    <property type="entry name" value="LEADERPTASE"/>
</dbReference>
<evidence type="ECO:0000256" key="4">
    <source>
        <dbReference type="ARBA" id="ARBA00022670"/>
    </source>
</evidence>
<organism evidence="14 15">
    <name type="scientific">Fomitopsis schrenkii</name>
    <name type="common">Brown rot fungus</name>
    <dbReference type="NCBI Taxonomy" id="2126942"/>
    <lineage>
        <taxon>Eukaryota</taxon>
        <taxon>Fungi</taxon>
        <taxon>Dikarya</taxon>
        <taxon>Basidiomycota</taxon>
        <taxon>Agaricomycotina</taxon>
        <taxon>Agaricomycetes</taxon>
        <taxon>Polyporales</taxon>
        <taxon>Fomitopsis</taxon>
    </lineage>
</organism>
<evidence type="ECO:0000256" key="11">
    <source>
        <dbReference type="PIRSR" id="PIRSR600223-1"/>
    </source>
</evidence>
<dbReference type="InterPro" id="IPR019533">
    <property type="entry name" value="Peptidase_S26"/>
</dbReference>
<keyword evidence="5" id="KW-0812">Transmembrane</keyword>
<evidence type="ECO:0000256" key="1">
    <source>
        <dbReference type="ARBA" id="ARBA00004434"/>
    </source>
</evidence>
<dbReference type="GO" id="GO:0004252">
    <property type="term" value="F:serine-type endopeptidase activity"/>
    <property type="evidence" value="ECO:0007669"/>
    <property type="project" value="InterPro"/>
</dbReference>
<evidence type="ECO:0000256" key="8">
    <source>
        <dbReference type="ARBA" id="ARBA00022989"/>
    </source>
</evidence>
<dbReference type="FunCoup" id="S8EE00">
    <property type="interactions" value="323"/>
</dbReference>
<comment type="subcellular location">
    <subcellularLocation>
        <location evidence="1">Mitochondrion inner membrane</location>
        <topology evidence="1">Single-pass membrane protein</topology>
    </subcellularLocation>
</comment>
<dbReference type="PANTHER" id="PTHR46041">
    <property type="entry name" value="MITOCHONDRIAL INNER MEMBRANE PROTEASE SUBUNIT 2"/>
    <property type="match status" value="1"/>
</dbReference>
<evidence type="ECO:0000256" key="6">
    <source>
        <dbReference type="ARBA" id="ARBA00022792"/>
    </source>
</evidence>
<sequence length="220" mass="25204">MRKPWSSIRQSWRTFWGAHRTLKRALYPLVWLPTGIVFTELFYTVKSVNGRSMQPTLNPDTSPWRDLVVFDRLSIRTLRRYERGDVVALASPLDSKLLVKRVVALEGDTVKTLPPYPDAEVRVPVGHAWVEGDEYFHSEDSNTFGPVPLALIDSKLVWIVWPQHRFGPLLVPSEPDPRLPRGPSWRVEKAAADKARWRNSRVTVVQQKPSSSEDLSTRVV</sequence>
<dbReference type="Proteomes" id="UP000015241">
    <property type="component" value="Unassembled WGS sequence"/>
</dbReference>
<evidence type="ECO:0000256" key="12">
    <source>
        <dbReference type="SAM" id="MobiDB-lite"/>
    </source>
</evidence>
<keyword evidence="15" id="KW-1185">Reference proteome</keyword>
<dbReference type="CDD" id="cd06530">
    <property type="entry name" value="S26_SPase_I"/>
    <property type="match status" value="1"/>
</dbReference>
<evidence type="ECO:0000313" key="15">
    <source>
        <dbReference type="Proteomes" id="UP000015241"/>
    </source>
</evidence>
<accession>S8EE00</accession>
<evidence type="ECO:0000256" key="5">
    <source>
        <dbReference type="ARBA" id="ARBA00022692"/>
    </source>
</evidence>
<keyword evidence="7" id="KW-0378">Hydrolase</keyword>
<evidence type="ECO:0000256" key="7">
    <source>
        <dbReference type="ARBA" id="ARBA00022801"/>
    </source>
</evidence>
<reference evidence="14 15" key="1">
    <citation type="journal article" date="2012" name="Science">
        <title>The Paleozoic origin of enzymatic lignin decomposition reconstructed from 31 fungal genomes.</title>
        <authorList>
            <person name="Floudas D."/>
            <person name="Binder M."/>
            <person name="Riley R."/>
            <person name="Barry K."/>
            <person name="Blanchette R.A."/>
            <person name="Henrissat B."/>
            <person name="Martinez A.T."/>
            <person name="Otillar R."/>
            <person name="Spatafora J.W."/>
            <person name="Yadav J.S."/>
            <person name="Aerts A."/>
            <person name="Benoit I."/>
            <person name="Boyd A."/>
            <person name="Carlson A."/>
            <person name="Copeland A."/>
            <person name="Coutinho P.M."/>
            <person name="de Vries R.P."/>
            <person name="Ferreira P."/>
            <person name="Findley K."/>
            <person name="Foster B."/>
            <person name="Gaskell J."/>
            <person name="Glotzer D."/>
            <person name="Gorecki P."/>
            <person name="Heitman J."/>
            <person name="Hesse C."/>
            <person name="Hori C."/>
            <person name="Igarashi K."/>
            <person name="Jurgens J.A."/>
            <person name="Kallen N."/>
            <person name="Kersten P."/>
            <person name="Kohler A."/>
            <person name="Kuees U."/>
            <person name="Kumar T.K.A."/>
            <person name="Kuo A."/>
            <person name="LaButti K."/>
            <person name="Larrondo L.F."/>
            <person name="Lindquist E."/>
            <person name="Ling A."/>
            <person name="Lombard V."/>
            <person name="Lucas S."/>
            <person name="Lundell T."/>
            <person name="Martin R."/>
            <person name="McLaughlin D.J."/>
            <person name="Morgenstern I."/>
            <person name="Morin E."/>
            <person name="Murat C."/>
            <person name="Nagy L.G."/>
            <person name="Nolan M."/>
            <person name="Ohm R.A."/>
            <person name="Patyshakuliyeva A."/>
            <person name="Rokas A."/>
            <person name="Ruiz-Duenas F.J."/>
            <person name="Sabat G."/>
            <person name="Salamov A."/>
            <person name="Samejima M."/>
            <person name="Schmutz J."/>
            <person name="Slot J.C."/>
            <person name="St John F."/>
            <person name="Stenlid J."/>
            <person name="Sun H."/>
            <person name="Sun S."/>
            <person name="Syed K."/>
            <person name="Tsang A."/>
            <person name="Wiebenga A."/>
            <person name="Young D."/>
            <person name="Pisabarro A."/>
            <person name="Eastwood D.C."/>
            <person name="Martin F."/>
            <person name="Cullen D."/>
            <person name="Grigoriev I.V."/>
            <person name="Hibbett D.S."/>
        </authorList>
    </citation>
    <scope>NUCLEOTIDE SEQUENCE</scope>
    <source>
        <strain evidence="15">FP-58527</strain>
    </source>
</reference>
<protein>
    <recommendedName>
        <fullName evidence="3">Mitochondrial inner membrane protease subunit 2</fullName>
    </recommendedName>
</protein>
<evidence type="ECO:0000256" key="10">
    <source>
        <dbReference type="ARBA" id="ARBA00023136"/>
    </source>
</evidence>
<dbReference type="HOGENOM" id="CLU_028723_4_1_1"/>
<evidence type="ECO:0000256" key="3">
    <source>
        <dbReference type="ARBA" id="ARBA00013650"/>
    </source>
</evidence>
<dbReference type="SUPFAM" id="SSF51306">
    <property type="entry name" value="LexA/Signal peptidase"/>
    <property type="match status" value="1"/>
</dbReference>
<dbReference type="InterPro" id="IPR037730">
    <property type="entry name" value="IMP2"/>
</dbReference>
<dbReference type="Gene3D" id="2.10.109.10">
    <property type="entry name" value="Umud Fragment, subunit A"/>
    <property type="match status" value="1"/>
</dbReference>
<dbReference type="AlphaFoldDB" id="S8EE00"/>
<dbReference type="InParanoid" id="S8EE00"/>
<dbReference type="eggNOG" id="KOG1568">
    <property type="taxonomic scope" value="Eukaryota"/>
</dbReference>
<dbReference type="Pfam" id="PF10502">
    <property type="entry name" value="Peptidase_S26"/>
    <property type="match status" value="1"/>
</dbReference>